<name>A0A4D7AT41_9FIRM</name>
<sequence length="204" mass="22650">MALTRRALKAMGIDEEKIDEIISMHSETVDGLKADVAKYKADAEALPEVQKQLEKAQADLEAGKKDSYKVKYEALKEEFEGYKTEQTKKESRAAKEKAYRALLQEAGVSEKRLESVLKVSDVDSVELDDKGAIKGADKLTESIKSEWADFITTTETRGAQTSNPPANNNSGAMTKADIYKKDDHGRYVLSAAERQKALMENQIT</sequence>
<accession>A0A4D7AT41</accession>
<evidence type="ECO:0000256" key="1">
    <source>
        <dbReference type="SAM" id="Coils"/>
    </source>
</evidence>
<dbReference type="AlphaFoldDB" id="A0A4D7AT41"/>
<gene>
    <name evidence="3" type="ORF">EIO64_07590</name>
</gene>
<protein>
    <recommendedName>
        <fullName evidence="5">Phage minor structural protein GP20</fullName>
    </recommendedName>
</protein>
<keyword evidence="1" id="KW-0175">Coiled coil</keyword>
<reference evidence="4" key="1">
    <citation type="submission" date="2018-12" db="EMBL/GenBank/DDBJ databases">
        <title>Dusodibacter welbiota gen. nov., sp. nov., isolated from human faeces and emended description of the Oscillibacter genus.</title>
        <authorList>
            <person name="Le Roy T."/>
            <person name="Van der Smissen P."/>
            <person name="Delzenne N."/>
            <person name="Muccioli G."/>
            <person name="Collet J.F."/>
            <person name="Cani P.D."/>
        </authorList>
    </citation>
    <scope>NUCLEOTIDE SEQUENCE [LARGE SCALE GENOMIC DNA]</scope>
    <source>
        <strain evidence="4">J115</strain>
    </source>
</reference>
<dbReference type="EMBL" id="CP034413">
    <property type="protein sequence ID" value="QCI59096.1"/>
    <property type="molecule type" value="Genomic_DNA"/>
</dbReference>
<feature type="region of interest" description="Disordered" evidence="2">
    <location>
        <begin position="154"/>
        <end position="174"/>
    </location>
</feature>
<evidence type="ECO:0000256" key="2">
    <source>
        <dbReference type="SAM" id="MobiDB-lite"/>
    </source>
</evidence>
<proteinExistence type="predicted"/>
<evidence type="ECO:0000313" key="3">
    <source>
        <dbReference type="EMBL" id="QCI59096.1"/>
    </source>
</evidence>
<feature type="coiled-coil region" evidence="1">
    <location>
        <begin position="46"/>
        <end position="92"/>
    </location>
</feature>
<feature type="compositionally biased region" description="Polar residues" evidence="2">
    <location>
        <begin position="154"/>
        <end position="172"/>
    </location>
</feature>
<organism evidence="3 4">
    <name type="scientific">Dysosmobacter welbionis</name>
    <dbReference type="NCBI Taxonomy" id="2093857"/>
    <lineage>
        <taxon>Bacteria</taxon>
        <taxon>Bacillati</taxon>
        <taxon>Bacillota</taxon>
        <taxon>Clostridia</taxon>
        <taxon>Eubacteriales</taxon>
        <taxon>Oscillospiraceae</taxon>
        <taxon>Dysosmobacter</taxon>
    </lineage>
</organism>
<dbReference type="RefSeq" id="WP_136891110.1">
    <property type="nucleotide sequence ID" value="NZ_CP034413.3"/>
</dbReference>
<keyword evidence="4" id="KW-1185">Reference proteome</keyword>
<dbReference type="Pfam" id="PF06810">
    <property type="entry name" value="Phage_scaffold"/>
    <property type="match status" value="1"/>
</dbReference>
<dbReference type="InterPro" id="IPR009636">
    <property type="entry name" value="SCAF"/>
</dbReference>
<dbReference type="KEGG" id="obj:EIO64_07590"/>
<dbReference type="Proteomes" id="UP000298642">
    <property type="component" value="Chromosome"/>
</dbReference>
<evidence type="ECO:0000313" key="4">
    <source>
        <dbReference type="Proteomes" id="UP000298642"/>
    </source>
</evidence>
<evidence type="ECO:0008006" key="5">
    <source>
        <dbReference type="Google" id="ProtNLM"/>
    </source>
</evidence>